<sequence>MKDLKDDAWVKLRGNITERLSDDRYTFRDESGTVVVEIDHKRWNGVTVTPQDKVELQGKVDKDWNGFEIDVKQVIKLNK</sequence>
<dbReference type="InterPro" id="IPR036700">
    <property type="entry name" value="BOBF_sf"/>
</dbReference>
<proteinExistence type="predicted"/>
<dbReference type="Pfam" id="PF04076">
    <property type="entry name" value="BOF"/>
    <property type="match status" value="1"/>
</dbReference>
<protein>
    <submittedName>
        <fullName evidence="2">Protein YgiW</fullName>
    </submittedName>
</protein>
<dbReference type="SUPFAM" id="SSF101756">
    <property type="entry name" value="Hypothetical protein YgiW"/>
    <property type="match status" value="1"/>
</dbReference>
<evidence type="ECO:0000313" key="2">
    <source>
        <dbReference type="EMBL" id="STD22806.1"/>
    </source>
</evidence>
<dbReference type="STRING" id="640513.Entas_3692"/>
<dbReference type="AlphaFoldDB" id="A0A376FCD4"/>
<reference evidence="2 3" key="1">
    <citation type="submission" date="2018-06" db="EMBL/GenBank/DDBJ databases">
        <authorList>
            <consortium name="Pathogen Informatics"/>
            <person name="Doyle S."/>
        </authorList>
    </citation>
    <scope>NUCLEOTIDE SEQUENCE [LARGE SCALE GENOMIC DNA]</scope>
    <source>
        <strain evidence="2 3">NCTC12123</strain>
    </source>
</reference>
<dbReference type="EMBL" id="UFYI01000007">
    <property type="protein sequence ID" value="STD22806.1"/>
    <property type="molecule type" value="Genomic_DNA"/>
</dbReference>
<evidence type="ECO:0000313" key="3">
    <source>
        <dbReference type="Proteomes" id="UP000255163"/>
    </source>
</evidence>
<dbReference type="Gene3D" id="2.40.50.200">
    <property type="entry name" value="Bacterial OB-fold"/>
    <property type="match status" value="1"/>
</dbReference>
<dbReference type="PANTHER" id="PTHR36571">
    <property type="entry name" value="PROTEIN YGIW"/>
    <property type="match status" value="1"/>
</dbReference>
<organism evidence="2 3">
    <name type="scientific">Enterobacter asburiae</name>
    <dbReference type="NCBI Taxonomy" id="61645"/>
    <lineage>
        <taxon>Bacteria</taxon>
        <taxon>Pseudomonadati</taxon>
        <taxon>Pseudomonadota</taxon>
        <taxon>Gammaproteobacteria</taxon>
        <taxon>Enterobacterales</taxon>
        <taxon>Enterobacteriaceae</taxon>
        <taxon>Enterobacter</taxon>
        <taxon>Enterobacter cloacae complex</taxon>
    </lineage>
</organism>
<dbReference type="InterPro" id="IPR005220">
    <property type="entry name" value="CarO-like"/>
</dbReference>
<dbReference type="Proteomes" id="UP000255163">
    <property type="component" value="Unassembled WGS sequence"/>
</dbReference>
<gene>
    <name evidence="2" type="primary">ygiW_2</name>
    <name evidence="2" type="ORF">NCTC12123_03481</name>
</gene>
<keyword evidence="1" id="KW-0732">Signal</keyword>
<dbReference type="NCBIfam" id="NF033674">
    <property type="entry name" value="stress_OB_fold"/>
    <property type="match status" value="1"/>
</dbReference>
<dbReference type="PANTHER" id="PTHR36571:SF1">
    <property type="entry name" value="PROTEIN YGIW"/>
    <property type="match status" value="1"/>
</dbReference>
<accession>A0A376FCD4</accession>
<evidence type="ECO:0000256" key="1">
    <source>
        <dbReference type="ARBA" id="ARBA00022729"/>
    </source>
</evidence>
<name>A0A376FCD4_ENTAS</name>